<gene>
    <name evidence="2" type="ORF">SAMN03080594_107185</name>
</gene>
<name>A0A1M5EM28_9FLAO</name>
<organism evidence="2 3">
    <name type="scientific">Arenibacter palladensis</name>
    <dbReference type="NCBI Taxonomy" id="237373"/>
    <lineage>
        <taxon>Bacteria</taxon>
        <taxon>Pseudomonadati</taxon>
        <taxon>Bacteroidota</taxon>
        <taxon>Flavobacteriia</taxon>
        <taxon>Flavobacteriales</taxon>
        <taxon>Flavobacteriaceae</taxon>
        <taxon>Arenibacter</taxon>
    </lineage>
</organism>
<keyword evidence="1" id="KW-0472">Membrane</keyword>
<dbReference type="EMBL" id="FQUX01000007">
    <property type="protein sequence ID" value="SHF80170.1"/>
    <property type="molecule type" value="Genomic_DNA"/>
</dbReference>
<feature type="transmembrane region" description="Helical" evidence="1">
    <location>
        <begin position="97"/>
        <end position="116"/>
    </location>
</feature>
<protein>
    <submittedName>
        <fullName evidence="2">Uncharacterized protein</fullName>
    </submittedName>
</protein>
<evidence type="ECO:0000313" key="2">
    <source>
        <dbReference type="EMBL" id="SHF80170.1"/>
    </source>
</evidence>
<feature type="transmembrane region" description="Helical" evidence="1">
    <location>
        <begin position="62"/>
        <end position="85"/>
    </location>
</feature>
<accession>A0A1M5EM28</accession>
<dbReference type="AlphaFoldDB" id="A0A1M5EM28"/>
<keyword evidence="3" id="KW-1185">Reference proteome</keyword>
<keyword evidence="1" id="KW-1133">Transmembrane helix</keyword>
<sequence>MIYSLIFIITILSCIIFDNLGIITLVKNLTNSYKLQLKVLQDKTKTDEEKQKELLRQISKQIIYLLKLIGSIILFISPFLSIFIIDELFKTTYSETLYSLVGILASLIAVVLYIILKKQYVKLFKKRKNTT</sequence>
<evidence type="ECO:0000256" key="1">
    <source>
        <dbReference type="SAM" id="Phobius"/>
    </source>
</evidence>
<evidence type="ECO:0000313" key="3">
    <source>
        <dbReference type="Proteomes" id="UP000184406"/>
    </source>
</evidence>
<proteinExistence type="predicted"/>
<reference evidence="3" key="1">
    <citation type="submission" date="2016-11" db="EMBL/GenBank/DDBJ databases">
        <authorList>
            <person name="Varghese N."/>
            <person name="Submissions S."/>
        </authorList>
    </citation>
    <scope>NUCLEOTIDE SEQUENCE [LARGE SCALE GENOMIC DNA]</scope>
    <source>
        <strain evidence="3">DSM 17539</strain>
    </source>
</reference>
<dbReference type="Proteomes" id="UP000184406">
    <property type="component" value="Unassembled WGS sequence"/>
</dbReference>
<keyword evidence="1" id="KW-0812">Transmembrane</keyword>
<feature type="transmembrane region" description="Helical" evidence="1">
    <location>
        <begin position="6"/>
        <end position="26"/>
    </location>
</feature>